<dbReference type="Proteomes" id="UP001652623">
    <property type="component" value="Chromosome 1"/>
</dbReference>
<evidence type="ECO:0000256" key="4">
    <source>
        <dbReference type="ARBA" id="ARBA00022777"/>
    </source>
</evidence>
<evidence type="ECO:0000256" key="8">
    <source>
        <dbReference type="SAM" id="MobiDB-lite"/>
    </source>
</evidence>
<feature type="domain" description="Protein kinase" evidence="10">
    <location>
        <begin position="138"/>
        <end position="412"/>
    </location>
</feature>
<comment type="similarity">
    <text evidence="7">Belongs to the protein kinase superfamily.</text>
</comment>
<dbReference type="PANTHER" id="PTHR45631">
    <property type="entry name" value="OS07G0107800 PROTEIN-RELATED"/>
    <property type="match status" value="1"/>
</dbReference>
<dbReference type="Pfam" id="PF07714">
    <property type="entry name" value="PK_Tyr_Ser-Thr"/>
    <property type="match status" value="1"/>
</dbReference>
<keyword evidence="9" id="KW-1133">Transmembrane helix</keyword>
<dbReference type="InterPro" id="IPR017441">
    <property type="entry name" value="Protein_kinase_ATP_BS"/>
</dbReference>
<evidence type="ECO:0000259" key="10">
    <source>
        <dbReference type="PROSITE" id="PS50011"/>
    </source>
</evidence>
<dbReference type="InterPro" id="IPR011009">
    <property type="entry name" value="Kinase-like_dom_sf"/>
</dbReference>
<keyword evidence="11" id="KW-1185">Reference proteome</keyword>
<dbReference type="InterPro" id="IPR000719">
    <property type="entry name" value="Prot_kinase_dom"/>
</dbReference>
<evidence type="ECO:0000313" key="11">
    <source>
        <dbReference type="Proteomes" id="UP001652623"/>
    </source>
</evidence>
<feature type="compositionally biased region" description="Basic and acidic residues" evidence="8">
    <location>
        <begin position="423"/>
        <end position="433"/>
    </location>
</feature>
<dbReference type="PROSITE" id="PS00107">
    <property type="entry name" value="PROTEIN_KINASE_ATP"/>
    <property type="match status" value="1"/>
</dbReference>
<dbReference type="Gene3D" id="3.30.200.20">
    <property type="entry name" value="Phosphorylase Kinase, domain 1"/>
    <property type="match status" value="1"/>
</dbReference>
<dbReference type="SMART" id="SM00220">
    <property type="entry name" value="S_TKc"/>
    <property type="match status" value="1"/>
</dbReference>
<keyword evidence="3 6" id="KW-0547">Nucleotide-binding</keyword>
<evidence type="ECO:0000256" key="7">
    <source>
        <dbReference type="RuleBase" id="RU000304"/>
    </source>
</evidence>
<protein>
    <submittedName>
        <fullName evidence="12">Probable LRR receptor-like serine/threonine-protein kinase At4g29180</fullName>
    </submittedName>
</protein>
<feature type="transmembrane region" description="Helical" evidence="9">
    <location>
        <begin position="81"/>
        <end position="103"/>
    </location>
</feature>
<dbReference type="RefSeq" id="XP_060676000.1">
    <property type="nucleotide sequence ID" value="XM_060820017.1"/>
</dbReference>
<keyword evidence="5 6" id="KW-0067">ATP-binding</keyword>
<dbReference type="Gene3D" id="1.10.510.10">
    <property type="entry name" value="Transferase(Phosphotransferase) domain 1"/>
    <property type="match status" value="1"/>
</dbReference>
<dbReference type="InterPro" id="IPR008271">
    <property type="entry name" value="Ser/Thr_kinase_AS"/>
</dbReference>
<keyword evidence="4" id="KW-0418">Kinase</keyword>
<keyword evidence="9" id="KW-0472">Membrane</keyword>
<dbReference type="GeneID" id="107418544"/>
<sequence>METTTIGFFRLLAALTNICPPPIEQLKEIIPTHESNGSLKMNLPQSLLRKPNEAAYYNKLEHILDGQNHTEAYSSERKKEIVVVALLSSGVAFILALLVIWILRRVRKSKAEMNKKAGKIVETKKIQFSHEEVLEITNNLEKVIGKGGFGTVYHGCMKNGKQVAVKMLSLSTCQGYREFQMEAELSMRTHHRNLVAFVGYCDDADDRLALIYEYMANGNLKRYLSERSRDLSWEKRLRIAIDAAQGLEYLHHGCNPPVVHRDVKTANILLTQNLDAKIADFGLSKLLPSNEPTDHVTTLVMGTVGYLDPEYRTHNRLNEKSDVYSFGVVLLELITGQTAVIKSNSEHFTHIKHWVVPRLQQGDIARIVDCELKASDFEVESVRKALQVAMACTNSISIRRPTMDSVLAELKLCLEKELSRNIGDQKSRARPSTEEMFITTASPSDDEVRFRHSDHSSMNAESMTAPFAR</sequence>
<keyword evidence="2" id="KW-0808">Transferase</keyword>
<evidence type="ECO:0000256" key="5">
    <source>
        <dbReference type="ARBA" id="ARBA00022840"/>
    </source>
</evidence>
<keyword evidence="9" id="KW-0812">Transmembrane</keyword>
<reference evidence="11" key="1">
    <citation type="submission" date="2025-05" db="UniProtKB">
        <authorList>
            <consortium name="RefSeq"/>
        </authorList>
    </citation>
    <scope>NUCLEOTIDE SEQUENCE [LARGE SCALE GENOMIC DNA]</scope>
</reference>
<evidence type="ECO:0000313" key="12">
    <source>
        <dbReference type="RefSeq" id="XP_060676000.1"/>
    </source>
</evidence>
<dbReference type="PANTHER" id="PTHR45631:SF143">
    <property type="entry name" value="LEUCINE-RICH REPEAT PROTEIN KINASE"/>
    <property type="match status" value="1"/>
</dbReference>
<feature type="compositionally biased region" description="Basic and acidic residues" evidence="8">
    <location>
        <begin position="446"/>
        <end position="455"/>
    </location>
</feature>
<name>A0ABM4AH00_ZIZJJ</name>
<feature type="region of interest" description="Disordered" evidence="8">
    <location>
        <begin position="423"/>
        <end position="469"/>
    </location>
</feature>
<feature type="binding site" evidence="6">
    <location>
        <position position="166"/>
    </location>
    <ligand>
        <name>ATP</name>
        <dbReference type="ChEBI" id="CHEBI:30616"/>
    </ligand>
</feature>
<dbReference type="PROSITE" id="PS00108">
    <property type="entry name" value="PROTEIN_KINASE_ST"/>
    <property type="match status" value="1"/>
</dbReference>
<gene>
    <name evidence="12" type="primary">LOC107418544</name>
</gene>
<organism evidence="11 12">
    <name type="scientific">Ziziphus jujuba</name>
    <name type="common">Chinese jujube</name>
    <name type="synonym">Ziziphus sativa</name>
    <dbReference type="NCBI Taxonomy" id="326968"/>
    <lineage>
        <taxon>Eukaryota</taxon>
        <taxon>Viridiplantae</taxon>
        <taxon>Streptophyta</taxon>
        <taxon>Embryophyta</taxon>
        <taxon>Tracheophyta</taxon>
        <taxon>Spermatophyta</taxon>
        <taxon>Magnoliopsida</taxon>
        <taxon>eudicotyledons</taxon>
        <taxon>Gunneridae</taxon>
        <taxon>Pentapetalae</taxon>
        <taxon>rosids</taxon>
        <taxon>fabids</taxon>
        <taxon>Rosales</taxon>
        <taxon>Rhamnaceae</taxon>
        <taxon>Paliureae</taxon>
        <taxon>Ziziphus</taxon>
    </lineage>
</organism>
<evidence type="ECO:0000256" key="6">
    <source>
        <dbReference type="PROSITE-ProRule" id="PRU10141"/>
    </source>
</evidence>
<evidence type="ECO:0000256" key="2">
    <source>
        <dbReference type="ARBA" id="ARBA00022679"/>
    </source>
</evidence>
<reference evidence="12" key="2">
    <citation type="submission" date="2025-08" db="UniProtKB">
        <authorList>
            <consortium name="RefSeq"/>
        </authorList>
    </citation>
    <scope>IDENTIFICATION</scope>
    <source>
        <tissue evidence="12">Seedling</tissue>
    </source>
</reference>
<accession>A0ABM4AH00</accession>
<dbReference type="PROSITE" id="PS50011">
    <property type="entry name" value="PROTEIN_KINASE_DOM"/>
    <property type="match status" value="1"/>
</dbReference>
<evidence type="ECO:0000256" key="3">
    <source>
        <dbReference type="ARBA" id="ARBA00022741"/>
    </source>
</evidence>
<keyword evidence="1 7" id="KW-0723">Serine/threonine-protein kinase</keyword>
<dbReference type="CDD" id="cd14066">
    <property type="entry name" value="STKc_IRAK"/>
    <property type="match status" value="1"/>
</dbReference>
<evidence type="ECO:0000256" key="1">
    <source>
        <dbReference type="ARBA" id="ARBA00022527"/>
    </source>
</evidence>
<dbReference type="InterPro" id="IPR001245">
    <property type="entry name" value="Ser-Thr/Tyr_kinase_cat_dom"/>
</dbReference>
<proteinExistence type="inferred from homology"/>
<dbReference type="SUPFAM" id="SSF56112">
    <property type="entry name" value="Protein kinase-like (PK-like)"/>
    <property type="match status" value="1"/>
</dbReference>
<evidence type="ECO:0000256" key="9">
    <source>
        <dbReference type="SAM" id="Phobius"/>
    </source>
</evidence>